<dbReference type="GO" id="GO:0008742">
    <property type="term" value="F:L-ribulose-phosphate 4-epimerase activity"/>
    <property type="evidence" value="ECO:0007669"/>
    <property type="project" value="UniProtKB-EC"/>
</dbReference>
<evidence type="ECO:0000313" key="8">
    <source>
        <dbReference type="EMBL" id="HGS22247.1"/>
    </source>
</evidence>
<evidence type="ECO:0000256" key="2">
    <source>
        <dbReference type="ARBA" id="ARBA00001947"/>
    </source>
</evidence>
<dbReference type="SMART" id="SM01007">
    <property type="entry name" value="Aldolase_II"/>
    <property type="match status" value="1"/>
</dbReference>
<reference evidence="8" key="1">
    <citation type="journal article" date="2020" name="mSystems">
        <title>Genome- and Community-Level Interaction Insights into Carbon Utilization and Element Cycling Functions of Hydrothermarchaeota in Hydrothermal Sediment.</title>
        <authorList>
            <person name="Zhou Z."/>
            <person name="Liu Y."/>
            <person name="Xu W."/>
            <person name="Pan J."/>
            <person name="Luo Z.H."/>
            <person name="Li M."/>
        </authorList>
    </citation>
    <scope>NUCLEOTIDE SEQUENCE [LARGE SCALE GENOMIC DNA]</scope>
    <source>
        <strain evidence="8">SpSt-573</strain>
    </source>
</reference>
<dbReference type="InterPro" id="IPR036409">
    <property type="entry name" value="Aldolase_II/adducin_N_sf"/>
</dbReference>
<keyword evidence="5" id="KW-0479">Metal-binding</keyword>
<keyword evidence="6" id="KW-0862">Zinc</keyword>
<dbReference type="Pfam" id="PF00596">
    <property type="entry name" value="Aldolase_II"/>
    <property type="match status" value="1"/>
</dbReference>
<evidence type="ECO:0000256" key="5">
    <source>
        <dbReference type="ARBA" id="ARBA00022723"/>
    </source>
</evidence>
<evidence type="ECO:0000256" key="1">
    <source>
        <dbReference type="ARBA" id="ARBA00001726"/>
    </source>
</evidence>
<comment type="catalytic activity">
    <reaction evidence="1">
        <text>L-ribulose 5-phosphate = D-xylulose 5-phosphate</text>
        <dbReference type="Rhea" id="RHEA:22368"/>
        <dbReference type="ChEBI" id="CHEBI:57737"/>
        <dbReference type="ChEBI" id="CHEBI:58226"/>
        <dbReference type="EC" id="5.1.3.4"/>
    </reaction>
</comment>
<dbReference type="InterPro" id="IPR050197">
    <property type="entry name" value="Aldolase_class_II_sugar_metab"/>
</dbReference>
<evidence type="ECO:0000256" key="6">
    <source>
        <dbReference type="ARBA" id="ARBA00022833"/>
    </source>
</evidence>
<dbReference type="GO" id="GO:0016832">
    <property type="term" value="F:aldehyde-lyase activity"/>
    <property type="evidence" value="ECO:0007669"/>
    <property type="project" value="TreeGrafter"/>
</dbReference>
<organism evidence="8">
    <name type="scientific">Anaerolinea thermolimosa</name>
    <dbReference type="NCBI Taxonomy" id="229919"/>
    <lineage>
        <taxon>Bacteria</taxon>
        <taxon>Bacillati</taxon>
        <taxon>Chloroflexota</taxon>
        <taxon>Anaerolineae</taxon>
        <taxon>Anaerolineales</taxon>
        <taxon>Anaerolineaceae</taxon>
        <taxon>Anaerolinea</taxon>
    </lineage>
</organism>
<dbReference type="GO" id="GO:0046872">
    <property type="term" value="F:metal ion binding"/>
    <property type="evidence" value="ECO:0007669"/>
    <property type="project" value="UniProtKB-KW"/>
</dbReference>
<dbReference type="PANTHER" id="PTHR22789:SF8">
    <property type="entry name" value="L-RIBULOSE-5-PHOSPHATE 4-EPIMERASE SGBE"/>
    <property type="match status" value="1"/>
</dbReference>
<dbReference type="Gene3D" id="3.40.225.10">
    <property type="entry name" value="Class II aldolase/adducin N-terminal domain"/>
    <property type="match status" value="1"/>
</dbReference>
<feature type="domain" description="Class II aldolase/adducin N-terminal" evidence="7">
    <location>
        <begin position="8"/>
        <end position="188"/>
    </location>
</feature>
<gene>
    <name evidence="8" type="ORF">ENT37_10300</name>
</gene>
<accession>A0A7C4PJZ6</accession>
<dbReference type="EMBL" id="DSYK01000508">
    <property type="protein sequence ID" value="HGS22247.1"/>
    <property type="molecule type" value="Genomic_DNA"/>
</dbReference>
<dbReference type="AlphaFoldDB" id="A0A7C4PJZ6"/>
<dbReference type="InterPro" id="IPR001303">
    <property type="entry name" value="Aldolase_II/adducin_N"/>
</dbReference>
<evidence type="ECO:0000256" key="4">
    <source>
        <dbReference type="ARBA" id="ARBA00013186"/>
    </source>
</evidence>
<dbReference type="GO" id="GO:0005829">
    <property type="term" value="C:cytosol"/>
    <property type="evidence" value="ECO:0007669"/>
    <property type="project" value="TreeGrafter"/>
</dbReference>
<evidence type="ECO:0000259" key="7">
    <source>
        <dbReference type="SMART" id="SM01007"/>
    </source>
</evidence>
<comment type="caution">
    <text evidence="8">The sequence shown here is derived from an EMBL/GenBank/DDBJ whole genome shotgun (WGS) entry which is preliminary data.</text>
</comment>
<evidence type="ECO:0000256" key="3">
    <source>
        <dbReference type="ARBA" id="ARBA00010037"/>
    </source>
</evidence>
<dbReference type="EC" id="5.1.3.4" evidence="4"/>
<dbReference type="SUPFAM" id="SSF53639">
    <property type="entry name" value="AraD/HMP-PK domain-like"/>
    <property type="match status" value="1"/>
</dbReference>
<protein>
    <recommendedName>
        <fullName evidence="4">L-ribulose-5-phosphate 4-epimerase</fullName>
        <ecNumber evidence="4">5.1.3.4</ecNumber>
    </recommendedName>
</protein>
<proteinExistence type="inferred from homology"/>
<sequence>MKLKSLREEVWRMNRELPRQGLVTMTSGNVSGRDAASGLMVIKPSGVPYEELAPADMVVVDMEGRVVEGRPNPSVDAVSHLVVYRGREDIHGIVHTHSHYATSFALLGRPLPVYLTAHADEFGQAIPVTRFADALPLEDVGNAILETLGDSRIPGVLLRNHGVFTFGPSATAALKAAVMIEDIAHTCHLALLLGRPRALSPAQAGKFYRRYHELYGQSAAKAAGRRGTER</sequence>
<dbReference type="GO" id="GO:0019323">
    <property type="term" value="P:pentose catabolic process"/>
    <property type="evidence" value="ECO:0007669"/>
    <property type="project" value="TreeGrafter"/>
</dbReference>
<name>A0A7C4PJZ6_9CHLR</name>
<dbReference type="NCBIfam" id="NF005123">
    <property type="entry name" value="PRK06557.1"/>
    <property type="match status" value="1"/>
</dbReference>
<dbReference type="PANTHER" id="PTHR22789">
    <property type="entry name" value="FUCULOSE PHOSPHATE ALDOLASE"/>
    <property type="match status" value="1"/>
</dbReference>
<comment type="cofactor">
    <cofactor evidence="2">
        <name>Zn(2+)</name>
        <dbReference type="ChEBI" id="CHEBI:29105"/>
    </cofactor>
</comment>
<comment type="similarity">
    <text evidence="3">Belongs to the aldolase class II family. AraD/FucA subfamily.</text>
</comment>